<reference evidence="2 3" key="1">
    <citation type="submission" date="2017-11" db="EMBL/GenBank/DDBJ databases">
        <title>Genome sequence of Mesoplasma coleopterae BARC 779 (ATCC 49583).</title>
        <authorList>
            <person name="Lo W.-S."/>
            <person name="Kuo C.-H."/>
        </authorList>
    </citation>
    <scope>NUCLEOTIDE SEQUENCE [LARGE SCALE GENOMIC DNA]</scope>
    <source>
        <strain evidence="2 3">BARC 779</strain>
    </source>
</reference>
<dbReference type="EMBL" id="CP024968">
    <property type="protein sequence ID" value="ATZ21150.1"/>
    <property type="molecule type" value="Genomic_DNA"/>
</dbReference>
<dbReference type="Proteomes" id="UP000232221">
    <property type="component" value="Chromosome"/>
</dbReference>
<organism evidence="2 3">
    <name type="scientific">Mesoplasma coleopterae</name>
    <dbReference type="NCBI Taxonomy" id="324078"/>
    <lineage>
        <taxon>Bacteria</taxon>
        <taxon>Bacillati</taxon>
        <taxon>Mycoplasmatota</taxon>
        <taxon>Mollicutes</taxon>
        <taxon>Entomoplasmatales</taxon>
        <taxon>Entomoplasmataceae</taxon>
        <taxon>Mesoplasma</taxon>
    </lineage>
</organism>
<dbReference type="PANTHER" id="PTHR18964:SF149">
    <property type="entry name" value="BIFUNCTIONAL UDP-N-ACETYLGLUCOSAMINE 2-EPIMERASE_N-ACETYLMANNOSAMINE KINASE"/>
    <property type="match status" value="1"/>
</dbReference>
<gene>
    <name evidence="2" type="ORF">MCOLE_v1c06390</name>
</gene>
<sequence length="310" mass="34731">MNKKITYDLGGSSIKKISFVDGKIESKSLLKYDGIDKKGFQLPLEKVMDIIVNDLVNESVEFDLGISIPGVLDSENKKIITESAFCDVEFDLINKFSKISKIKNFEIENDGKSAAYGEFKFRNDPNLTNFIHITIGSALGCGIIINKALYKGTNFEAGQASGMFSSINNKDDNSAYALDTGLGTLIMKYRKKANVNEEVNGKQLFEKFNQNDPIVVELVDQWTSAIAKTIINFHQLLDFDLLTIGGGVSENTQFMQMVIDKIKLHRKFDANSKFSKNPVFNIVEISKLNNDAGCYGVYYKLCELEEIHHI</sequence>
<evidence type="ECO:0000256" key="1">
    <source>
        <dbReference type="ARBA" id="ARBA00006479"/>
    </source>
</evidence>
<dbReference type="SUPFAM" id="SSF53067">
    <property type="entry name" value="Actin-like ATPase domain"/>
    <property type="match status" value="1"/>
</dbReference>
<dbReference type="InterPro" id="IPR000600">
    <property type="entry name" value="ROK"/>
</dbReference>
<dbReference type="RefSeq" id="WP_100671428.1">
    <property type="nucleotide sequence ID" value="NZ_CP024968.1"/>
</dbReference>
<dbReference type="Gene3D" id="3.30.420.40">
    <property type="match status" value="2"/>
</dbReference>
<comment type="similarity">
    <text evidence="1">Belongs to the ROK (NagC/XylR) family.</text>
</comment>
<dbReference type="AlphaFoldDB" id="A0A2K8P4T0"/>
<dbReference type="OrthoDB" id="9795247at2"/>
<protein>
    <recommendedName>
        <fullName evidence="4">Glucokinase</fullName>
    </recommendedName>
</protein>
<evidence type="ECO:0000313" key="3">
    <source>
        <dbReference type="Proteomes" id="UP000232221"/>
    </source>
</evidence>
<keyword evidence="3" id="KW-1185">Reference proteome</keyword>
<evidence type="ECO:0008006" key="4">
    <source>
        <dbReference type="Google" id="ProtNLM"/>
    </source>
</evidence>
<accession>A0A2K8P4T0</accession>
<dbReference type="KEGG" id="mcol:MCOLE_v1c06390"/>
<name>A0A2K8P4T0_9MOLU</name>
<dbReference type="InterPro" id="IPR043129">
    <property type="entry name" value="ATPase_NBD"/>
</dbReference>
<evidence type="ECO:0000313" key="2">
    <source>
        <dbReference type="EMBL" id="ATZ21150.1"/>
    </source>
</evidence>
<proteinExistence type="inferred from homology"/>
<dbReference type="Pfam" id="PF00480">
    <property type="entry name" value="ROK"/>
    <property type="match status" value="1"/>
</dbReference>
<dbReference type="PANTHER" id="PTHR18964">
    <property type="entry name" value="ROK (REPRESSOR, ORF, KINASE) FAMILY"/>
    <property type="match status" value="1"/>
</dbReference>